<evidence type="ECO:0000256" key="1">
    <source>
        <dbReference type="SAM" id="MobiDB-lite"/>
    </source>
</evidence>
<dbReference type="EMBL" id="BAAFST010000020">
    <property type="protein sequence ID" value="GAB1302886.1"/>
    <property type="molecule type" value="Genomic_DNA"/>
</dbReference>
<feature type="region of interest" description="Disordered" evidence="1">
    <location>
        <begin position="18"/>
        <end position="37"/>
    </location>
</feature>
<name>A0ABQ0FUI4_APOSI</name>
<sequence>MFRNCILQLFGKKVDDSSELSSTSKTEVSSVSSVSPA</sequence>
<feature type="compositionally biased region" description="Low complexity" evidence="1">
    <location>
        <begin position="19"/>
        <end position="37"/>
    </location>
</feature>
<keyword evidence="3" id="KW-1185">Reference proteome</keyword>
<gene>
    <name evidence="2" type="ORF">APTSU1_001812700</name>
</gene>
<accession>A0ABQ0FUI4</accession>
<reference evidence="2 3" key="1">
    <citation type="submission" date="2024-08" db="EMBL/GenBank/DDBJ databases">
        <title>The draft genome of Apodemus speciosus.</title>
        <authorList>
            <person name="Nabeshima K."/>
            <person name="Suzuki S."/>
            <person name="Onuma M."/>
        </authorList>
    </citation>
    <scope>NUCLEOTIDE SEQUENCE [LARGE SCALE GENOMIC DNA]</scope>
    <source>
        <strain evidence="2">IB14-021</strain>
    </source>
</reference>
<comment type="caution">
    <text evidence="2">The sequence shown here is derived from an EMBL/GenBank/DDBJ whole genome shotgun (WGS) entry which is preliminary data.</text>
</comment>
<evidence type="ECO:0000313" key="2">
    <source>
        <dbReference type="EMBL" id="GAB1302886.1"/>
    </source>
</evidence>
<protein>
    <submittedName>
        <fullName evidence="2">Green cone photoreceptor pigment</fullName>
    </submittedName>
</protein>
<dbReference type="Proteomes" id="UP001623349">
    <property type="component" value="Unassembled WGS sequence"/>
</dbReference>
<proteinExistence type="predicted"/>
<evidence type="ECO:0000313" key="3">
    <source>
        <dbReference type="Proteomes" id="UP001623349"/>
    </source>
</evidence>
<organism evidence="2 3">
    <name type="scientific">Apodemus speciosus</name>
    <name type="common">Large Japanese field mouse</name>
    <dbReference type="NCBI Taxonomy" id="105296"/>
    <lineage>
        <taxon>Eukaryota</taxon>
        <taxon>Metazoa</taxon>
        <taxon>Chordata</taxon>
        <taxon>Craniata</taxon>
        <taxon>Vertebrata</taxon>
        <taxon>Euteleostomi</taxon>
        <taxon>Mammalia</taxon>
        <taxon>Eutheria</taxon>
        <taxon>Euarchontoglires</taxon>
        <taxon>Glires</taxon>
        <taxon>Rodentia</taxon>
        <taxon>Myomorpha</taxon>
        <taxon>Muroidea</taxon>
        <taxon>Muridae</taxon>
        <taxon>Murinae</taxon>
        <taxon>Apodemus</taxon>
    </lineage>
</organism>